<dbReference type="Gene3D" id="1.10.10.10">
    <property type="entry name" value="Winged helix-like DNA-binding domain superfamily/Winged helix DNA-binding domain"/>
    <property type="match status" value="1"/>
</dbReference>
<dbReference type="Pfam" id="PF14213">
    <property type="entry name" value="DUF4325"/>
    <property type="match status" value="1"/>
</dbReference>
<protein>
    <recommendedName>
        <fullName evidence="1">DUF4325 domain-containing protein</fullName>
    </recommendedName>
</protein>
<organism evidence="2 3">
    <name type="scientific">Pseudobdellovibrio exovorus JSS</name>
    <dbReference type="NCBI Taxonomy" id="1184267"/>
    <lineage>
        <taxon>Bacteria</taxon>
        <taxon>Pseudomonadati</taxon>
        <taxon>Bdellovibrionota</taxon>
        <taxon>Bdellovibrionia</taxon>
        <taxon>Bdellovibrionales</taxon>
        <taxon>Pseudobdellovibrionaceae</taxon>
        <taxon>Pseudobdellovibrio</taxon>
    </lineage>
</organism>
<dbReference type="STRING" id="1184267.A11Q_2466"/>
<name>M4VBB1_9BACT</name>
<feature type="domain" description="DUF4325" evidence="1">
    <location>
        <begin position="264"/>
        <end position="318"/>
    </location>
</feature>
<evidence type="ECO:0000313" key="2">
    <source>
        <dbReference type="EMBL" id="AGH96682.1"/>
    </source>
</evidence>
<reference evidence="2 3" key="1">
    <citation type="journal article" date="2013" name="ISME J.">
        <title>By their genes ye shall know them: genomic signatures of predatory bacteria.</title>
        <authorList>
            <person name="Pasternak Z."/>
            <person name="Pietrokovski S."/>
            <person name="Rotem O."/>
            <person name="Gophna U."/>
            <person name="Lurie-Weinberger M.N."/>
            <person name="Jurkevitch E."/>
        </authorList>
    </citation>
    <scope>NUCLEOTIDE SEQUENCE [LARGE SCALE GENOMIC DNA]</scope>
    <source>
        <strain evidence="2 3">JSS</strain>
    </source>
</reference>
<dbReference type="InterPro" id="IPR036388">
    <property type="entry name" value="WH-like_DNA-bd_sf"/>
</dbReference>
<evidence type="ECO:0000259" key="1">
    <source>
        <dbReference type="Pfam" id="PF14213"/>
    </source>
</evidence>
<dbReference type="AlphaFoldDB" id="M4VBB1"/>
<dbReference type="Proteomes" id="UP000012040">
    <property type="component" value="Chromosome"/>
</dbReference>
<dbReference type="InterPro" id="IPR025474">
    <property type="entry name" value="DUF4325"/>
</dbReference>
<dbReference type="SUPFAM" id="SSF55874">
    <property type="entry name" value="ATPase domain of HSP90 chaperone/DNA topoisomerase II/histidine kinase"/>
    <property type="match status" value="1"/>
</dbReference>
<dbReference type="PATRIC" id="fig|1184267.3.peg.2493"/>
<dbReference type="Gene3D" id="3.30.565.10">
    <property type="entry name" value="Histidine kinase-like ATPase, C-terminal domain"/>
    <property type="match status" value="1"/>
</dbReference>
<dbReference type="InterPro" id="IPR036890">
    <property type="entry name" value="HATPase_C_sf"/>
</dbReference>
<dbReference type="eggNOG" id="COG4585">
    <property type="taxonomic scope" value="Bacteria"/>
</dbReference>
<dbReference type="KEGG" id="bex:A11Q_2466"/>
<gene>
    <name evidence="2" type="ORF">A11Q_2466</name>
</gene>
<dbReference type="EMBL" id="CP003537">
    <property type="protein sequence ID" value="AGH96682.1"/>
    <property type="molecule type" value="Genomic_DNA"/>
</dbReference>
<proteinExistence type="predicted"/>
<dbReference type="HOGENOM" id="CLU_068864_0_0_7"/>
<accession>M4VBB1</accession>
<keyword evidence="3" id="KW-1185">Reference proteome</keyword>
<evidence type="ECO:0000313" key="3">
    <source>
        <dbReference type="Proteomes" id="UP000012040"/>
    </source>
</evidence>
<sequence>MAHVEAHPHDIVNLTMAEFGVTRTTVHRHLNTLIKADKIEKIGVTNTSQYFLKESFNKVISFKITEDLSESDIWQKEFSSIATKLKPNIEEICYYSFTEMVNNAKDHSEGSRVIIASEKKGNKLIFSISDNGVGIFKKIKDAFGLDDERESVLQLSKGKLTTDKSRHSGEGIFFTSRAVDCFEILANGIFYLRDNTQEDWFVQEKKNTSNYSTVVQFEIDTTSDRRLRNVFEKYQNPETMAFDRTHILVSLSLSNEDHFVSRSQAKRIMLGLEKFNHIILDFKGIKTVGQAFVDEVFRVFKERFPHIEIDVTNTNEDIDFMIKRGIETAKLNNESRNDNK</sequence>